<dbReference type="RefSeq" id="WP_101882246.1">
    <property type="nucleotide sequence ID" value="NZ_NIHW01000011.1"/>
</dbReference>
<dbReference type="InterPro" id="IPR007560">
    <property type="entry name" value="Restrct_endonuc_IV_Mrr"/>
</dbReference>
<dbReference type="Pfam" id="PF04471">
    <property type="entry name" value="Mrr_cat"/>
    <property type="match status" value="1"/>
</dbReference>
<accession>A0A2N5Q0W4</accession>
<sequence>MTIEERRSATTKQYRDILDQCKKCMAQYEKDIAQNTLYPKKISKRIYLAEHMRLSLAQADRYLTFLNKCIPQIQYLILDGFLPFSAIDYIGYKSTAQQKNIYHTLTEIEPIDGYVPRTRIIEIVQSEVSITTAEKGRKFVESVICRLTPDKGYQDAHINSKLTMDKKCDALAYTTSNQKVVFQFKYHADKTLKEGISAIEEVAEARRLYDADIAIAVTNTSFSPKARSKAKEKNVILWNSEYLKGTLGWNERI</sequence>
<evidence type="ECO:0000313" key="3">
    <source>
        <dbReference type="Proteomes" id="UP000234840"/>
    </source>
</evidence>
<evidence type="ECO:0000259" key="1">
    <source>
        <dbReference type="Pfam" id="PF04471"/>
    </source>
</evidence>
<feature type="domain" description="Restriction endonuclease type IV Mrr" evidence="1">
    <location>
        <begin position="139"/>
        <end position="243"/>
    </location>
</feature>
<proteinExistence type="predicted"/>
<dbReference type="InterPro" id="IPR011856">
    <property type="entry name" value="tRNA_endonuc-like_dom_sf"/>
</dbReference>
<dbReference type="Gene3D" id="3.40.1350.10">
    <property type="match status" value="1"/>
</dbReference>
<protein>
    <recommendedName>
        <fullName evidence="1">Restriction endonuclease type IV Mrr domain-containing protein</fullName>
    </recommendedName>
</protein>
<gene>
    <name evidence="2" type="ORF">CDL20_05780</name>
</gene>
<dbReference type="GO" id="GO:0009307">
    <property type="term" value="P:DNA restriction-modification system"/>
    <property type="evidence" value="ECO:0007669"/>
    <property type="project" value="InterPro"/>
</dbReference>
<dbReference type="InterPro" id="IPR011335">
    <property type="entry name" value="Restrct_endonuc-II-like"/>
</dbReference>
<dbReference type="AlphaFoldDB" id="A0A2N5Q0W4"/>
<evidence type="ECO:0000313" key="2">
    <source>
        <dbReference type="EMBL" id="PLT87710.1"/>
    </source>
</evidence>
<organism evidence="2 3">
    <name type="scientific">Mediterraneibacter gnavus</name>
    <name type="common">Ruminococcus gnavus</name>
    <dbReference type="NCBI Taxonomy" id="33038"/>
    <lineage>
        <taxon>Bacteria</taxon>
        <taxon>Bacillati</taxon>
        <taxon>Bacillota</taxon>
        <taxon>Clostridia</taxon>
        <taxon>Lachnospirales</taxon>
        <taxon>Lachnospiraceae</taxon>
        <taxon>Mediterraneibacter</taxon>
    </lineage>
</organism>
<dbReference type="EMBL" id="NIHW01000011">
    <property type="protein sequence ID" value="PLT87710.1"/>
    <property type="molecule type" value="Genomic_DNA"/>
</dbReference>
<dbReference type="SUPFAM" id="SSF52980">
    <property type="entry name" value="Restriction endonuclease-like"/>
    <property type="match status" value="1"/>
</dbReference>
<name>A0A2N5Q0W4_MEDGN</name>
<dbReference type="GO" id="GO:0004519">
    <property type="term" value="F:endonuclease activity"/>
    <property type="evidence" value="ECO:0007669"/>
    <property type="project" value="InterPro"/>
</dbReference>
<dbReference type="Proteomes" id="UP000234840">
    <property type="component" value="Unassembled WGS sequence"/>
</dbReference>
<dbReference type="GO" id="GO:0003677">
    <property type="term" value="F:DNA binding"/>
    <property type="evidence" value="ECO:0007669"/>
    <property type="project" value="InterPro"/>
</dbReference>
<comment type="caution">
    <text evidence="2">The sequence shown here is derived from an EMBL/GenBank/DDBJ whole genome shotgun (WGS) entry which is preliminary data.</text>
</comment>
<reference evidence="2 3" key="1">
    <citation type="journal article" date="2017" name="Genome Med.">
        <title>A novel Ruminococcus gnavus clade enriched in inflammatory bowel disease patients.</title>
        <authorList>
            <person name="Hall A.B."/>
            <person name="Yassour M."/>
            <person name="Sauk J."/>
            <person name="Garner A."/>
            <person name="Jiang X."/>
            <person name="Arthur T."/>
            <person name="Lagoudas G.K."/>
            <person name="Vatanen T."/>
            <person name="Fornelos N."/>
            <person name="Wilson R."/>
            <person name="Bertha M."/>
            <person name="Cohen M."/>
            <person name="Garber J."/>
            <person name="Khalili H."/>
            <person name="Gevers D."/>
            <person name="Ananthakrishnan A.N."/>
            <person name="Kugathasan S."/>
            <person name="Lander E.S."/>
            <person name="Blainey P."/>
            <person name="Vlamakis H."/>
            <person name="Xavier R.J."/>
            <person name="Huttenhower C."/>
        </authorList>
    </citation>
    <scope>NUCLEOTIDE SEQUENCE [LARGE SCALE GENOMIC DNA]</scope>
    <source>
        <strain evidence="2 3">RJX1128</strain>
    </source>
</reference>